<organism evidence="1 2">
    <name type="scientific">Maliponia aquimaris</name>
    <dbReference type="NCBI Taxonomy" id="1673631"/>
    <lineage>
        <taxon>Bacteria</taxon>
        <taxon>Pseudomonadati</taxon>
        <taxon>Pseudomonadota</taxon>
        <taxon>Alphaproteobacteria</taxon>
        <taxon>Rhodobacterales</taxon>
        <taxon>Paracoccaceae</taxon>
        <taxon>Maliponia</taxon>
    </lineage>
</organism>
<reference evidence="1 2" key="1">
    <citation type="submission" date="2017-05" db="EMBL/GenBank/DDBJ databases">
        <authorList>
            <person name="Song R."/>
            <person name="Chenine A.L."/>
            <person name="Ruprecht R.M."/>
        </authorList>
    </citation>
    <scope>NUCLEOTIDE SEQUENCE [LARGE SCALE GENOMIC DNA]</scope>
    <source>
        <strain evidence="1 2">CECT 8898</strain>
    </source>
</reference>
<dbReference type="RefSeq" id="WP_094020935.1">
    <property type="nucleotide sequence ID" value="NZ_FXYF01000005.1"/>
</dbReference>
<evidence type="ECO:0000313" key="2">
    <source>
        <dbReference type="Proteomes" id="UP000207598"/>
    </source>
</evidence>
<gene>
    <name evidence="1" type="ORF">MAA8898_02099</name>
</gene>
<dbReference type="OrthoDB" id="7861209at2"/>
<proteinExistence type="predicted"/>
<accession>A0A238KBS5</accession>
<name>A0A238KBS5_9RHOB</name>
<protein>
    <submittedName>
        <fullName evidence="1">Uncharacterized protein</fullName>
    </submittedName>
</protein>
<dbReference type="EMBL" id="FXYF01000005">
    <property type="protein sequence ID" value="SMX40288.1"/>
    <property type="molecule type" value="Genomic_DNA"/>
</dbReference>
<dbReference type="AlphaFoldDB" id="A0A238KBS5"/>
<evidence type="ECO:0000313" key="1">
    <source>
        <dbReference type="EMBL" id="SMX40288.1"/>
    </source>
</evidence>
<keyword evidence="2" id="KW-1185">Reference proteome</keyword>
<sequence>MEAAAIPGHVLRLIEAEVAGHEIRSDGDRLLLRDFAQMRVRRPRPVTVNFSGGLTQICYSVTRSNGAYSVLYLPSAAVFSLCVDSVFGPVDIGVHGPALACFASV</sequence>
<dbReference type="Proteomes" id="UP000207598">
    <property type="component" value="Unassembled WGS sequence"/>
</dbReference>